<sequence length="121" mass="13218">MADNGFLSGLIMEGTRFEGKLIFKNKMRIDGEFSGEIVSEDQLIVGKKACVEGSIKCGQMVVMGEVRGHITECSHLQIQENGKVYGDIRVGILEIKPGAIFDGKCAMISDYRTEKTKAGKS</sequence>
<protein>
    <submittedName>
        <fullName evidence="2">Polymer-forming cytoskeletal protein</fullName>
    </submittedName>
</protein>
<comment type="similarity">
    <text evidence="1">Belongs to the bactofilin family.</text>
</comment>
<organism evidence="2 3">
    <name type="scientific">Sulfidibacter corallicola</name>
    <dbReference type="NCBI Taxonomy" id="2818388"/>
    <lineage>
        <taxon>Bacteria</taxon>
        <taxon>Pseudomonadati</taxon>
        <taxon>Acidobacteriota</taxon>
        <taxon>Holophagae</taxon>
        <taxon>Acanthopleuribacterales</taxon>
        <taxon>Acanthopleuribacteraceae</taxon>
        <taxon>Sulfidibacter</taxon>
    </lineage>
</organism>
<dbReference type="Pfam" id="PF04519">
    <property type="entry name" value="Bactofilin"/>
    <property type="match status" value="1"/>
</dbReference>
<accession>A0A8A4TW51</accession>
<dbReference type="KEGG" id="scor:J3U87_14765"/>
<name>A0A8A4TW51_SULCO</name>
<reference evidence="2" key="1">
    <citation type="submission" date="2021-03" db="EMBL/GenBank/DDBJ databases">
        <title>Acanthopleuribacteraceae sp. M133.</title>
        <authorList>
            <person name="Wang G."/>
        </authorList>
    </citation>
    <scope>NUCLEOTIDE SEQUENCE</scope>
    <source>
        <strain evidence="2">M133</strain>
    </source>
</reference>
<dbReference type="PANTHER" id="PTHR35024">
    <property type="entry name" value="HYPOTHETICAL CYTOSOLIC PROTEIN"/>
    <property type="match status" value="1"/>
</dbReference>
<keyword evidence="3" id="KW-1185">Reference proteome</keyword>
<dbReference type="EMBL" id="CP071793">
    <property type="protein sequence ID" value="QTD53713.1"/>
    <property type="molecule type" value="Genomic_DNA"/>
</dbReference>
<dbReference type="AlphaFoldDB" id="A0A8A4TW51"/>
<gene>
    <name evidence="2" type="ORF">J3U87_14765</name>
</gene>
<dbReference type="RefSeq" id="WP_237383813.1">
    <property type="nucleotide sequence ID" value="NZ_CP071793.1"/>
</dbReference>
<proteinExistence type="inferred from homology"/>
<evidence type="ECO:0000313" key="2">
    <source>
        <dbReference type="EMBL" id="QTD53713.1"/>
    </source>
</evidence>
<dbReference type="PANTHER" id="PTHR35024:SF4">
    <property type="entry name" value="POLYMER-FORMING CYTOSKELETAL PROTEIN"/>
    <property type="match status" value="1"/>
</dbReference>
<evidence type="ECO:0000256" key="1">
    <source>
        <dbReference type="ARBA" id="ARBA00044755"/>
    </source>
</evidence>
<dbReference type="Proteomes" id="UP000663929">
    <property type="component" value="Chromosome"/>
</dbReference>
<dbReference type="InterPro" id="IPR007607">
    <property type="entry name" value="BacA/B"/>
</dbReference>
<evidence type="ECO:0000313" key="3">
    <source>
        <dbReference type="Proteomes" id="UP000663929"/>
    </source>
</evidence>